<proteinExistence type="predicted"/>
<gene>
    <name evidence="2" type="ORF">B5P46_24810</name>
</gene>
<dbReference type="Proteomes" id="UP000290767">
    <property type="component" value="Unassembled WGS sequence"/>
</dbReference>
<evidence type="ECO:0000313" key="3">
    <source>
        <dbReference type="Proteomes" id="UP000290767"/>
    </source>
</evidence>
<accession>A0A4Q1TLW9</accession>
<dbReference type="InterPro" id="IPR018683">
    <property type="entry name" value="DUF2169"/>
</dbReference>
<dbReference type="RefSeq" id="WP_129421079.1">
    <property type="nucleotide sequence ID" value="NZ_MZMU01000018.1"/>
</dbReference>
<evidence type="ECO:0000259" key="1">
    <source>
        <dbReference type="Pfam" id="PF09937"/>
    </source>
</evidence>
<organism evidence="2 3">
    <name type="scientific">Rhizobium leguminosarum</name>
    <dbReference type="NCBI Taxonomy" id="384"/>
    <lineage>
        <taxon>Bacteria</taxon>
        <taxon>Pseudomonadati</taxon>
        <taxon>Pseudomonadota</taxon>
        <taxon>Alphaproteobacteria</taxon>
        <taxon>Hyphomicrobiales</taxon>
        <taxon>Rhizobiaceae</taxon>
        <taxon>Rhizobium/Agrobacterium group</taxon>
        <taxon>Rhizobium</taxon>
    </lineage>
</organism>
<reference evidence="2 3" key="1">
    <citation type="submission" date="2017-03" db="EMBL/GenBank/DDBJ databases">
        <authorList>
            <person name="Safronova V.I."/>
            <person name="Sazanova A.L."/>
            <person name="Chirak E.R."/>
        </authorList>
    </citation>
    <scope>NUCLEOTIDE SEQUENCE [LARGE SCALE GENOMIC DNA]</scope>
    <source>
        <strain evidence="2 3">Tri-43</strain>
    </source>
</reference>
<sequence>MWEIDNRTPFAAMGYFVRDKGGLEHWVMAVRARFAIIENGFSRISENQGDIRLSPEYADDRAEELISESDFSPFRPRVDFLVDGEITAPEERSVNKVHVGFELAGYTKRAVAFGARRLRMQGDALKLDGYEMFSPCRLSWRNSLGGPDLIDPDGPAHLANPIGKGWTAKWPRLLSGSEIELPLVENPDKPIGEGALPDPVGFGSLQPVWMPRAGHAGTYDDDWRKYEAPLLPADFSADFFQAAPEDQIFDLKGGETVRMFGLHPSGEYQFRLPQVIIESTTWMGRDRIEARPRLISVSVNGTEKTLEMVWNVAIPCEAGDMAVSKSRIHVKQMAGVFS</sequence>
<feature type="domain" description="DUF2169" evidence="1">
    <location>
        <begin position="22"/>
        <end position="310"/>
    </location>
</feature>
<evidence type="ECO:0000313" key="2">
    <source>
        <dbReference type="EMBL" id="RXT19546.1"/>
    </source>
</evidence>
<protein>
    <recommendedName>
        <fullName evidence="1">DUF2169 domain-containing protein</fullName>
    </recommendedName>
</protein>
<name>A0A4Q1TLW9_RHILE</name>
<dbReference type="Pfam" id="PF09937">
    <property type="entry name" value="DUF2169"/>
    <property type="match status" value="1"/>
</dbReference>
<comment type="caution">
    <text evidence="2">The sequence shown here is derived from an EMBL/GenBank/DDBJ whole genome shotgun (WGS) entry which is preliminary data.</text>
</comment>
<dbReference type="AlphaFoldDB" id="A0A4Q1TLW9"/>
<dbReference type="EMBL" id="MZMU01000018">
    <property type="protein sequence ID" value="RXT19546.1"/>
    <property type="molecule type" value="Genomic_DNA"/>
</dbReference>